<comment type="similarity">
    <text evidence="2">Belongs to the FliJ family.</text>
</comment>
<dbReference type="GO" id="GO:0015031">
    <property type="term" value="P:protein transport"/>
    <property type="evidence" value="ECO:0007669"/>
    <property type="project" value="UniProtKB-KW"/>
</dbReference>
<dbReference type="GO" id="GO:0005886">
    <property type="term" value="C:plasma membrane"/>
    <property type="evidence" value="ECO:0007669"/>
    <property type="project" value="UniProtKB-SubCell"/>
</dbReference>
<dbReference type="GO" id="GO:0071973">
    <property type="term" value="P:bacterial-type flagellum-dependent cell motility"/>
    <property type="evidence" value="ECO:0007669"/>
    <property type="project" value="InterPro"/>
</dbReference>
<dbReference type="NCBIfam" id="TIGR02473">
    <property type="entry name" value="flagell_FliJ"/>
    <property type="match status" value="1"/>
</dbReference>
<name>A0A1A8XSM4_9RHOO</name>
<dbReference type="InterPro" id="IPR053716">
    <property type="entry name" value="Flag_assembly_chemotaxis_eff"/>
</dbReference>
<dbReference type="EMBL" id="FLQY01000137">
    <property type="protein sequence ID" value="SBT07512.1"/>
    <property type="molecule type" value="Genomic_DNA"/>
</dbReference>
<feature type="compositionally biased region" description="Basic and acidic residues" evidence="11">
    <location>
        <begin position="127"/>
        <end position="145"/>
    </location>
</feature>
<evidence type="ECO:0000256" key="5">
    <source>
        <dbReference type="ARBA" id="ARBA00022475"/>
    </source>
</evidence>
<dbReference type="InterPro" id="IPR052570">
    <property type="entry name" value="FliJ"/>
</dbReference>
<dbReference type="GO" id="GO:0003774">
    <property type="term" value="F:cytoskeletal motor activity"/>
    <property type="evidence" value="ECO:0007669"/>
    <property type="project" value="InterPro"/>
</dbReference>
<reference evidence="12 13" key="1">
    <citation type="submission" date="2016-06" db="EMBL/GenBank/DDBJ databases">
        <authorList>
            <person name="Kjaerup R.B."/>
            <person name="Dalgaard T.S."/>
            <person name="Juul-Madsen H.R."/>
        </authorList>
    </citation>
    <scope>NUCLEOTIDE SEQUENCE [LARGE SCALE GENOMIC DNA]</scope>
    <source>
        <strain evidence="12">2</strain>
    </source>
</reference>
<feature type="region of interest" description="Disordered" evidence="11">
    <location>
        <begin position="127"/>
        <end position="151"/>
    </location>
</feature>
<keyword evidence="13" id="KW-1185">Reference proteome</keyword>
<dbReference type="InterPro" id="IPR012823">
    <property type="entry name" value="Flagell_FliJ"/>
</dbReference>
<dbReference type="PANTHER" id="PTHR38786:SF1">
    <property type="entry name" value="FLAGELLAR FLIJ PROTEIN"/>
    <property type="match status" value="1"/>
</dbReference>
<proteinExistence type="inferred from homology"/>
<keyword evidence="10" id="KW-1006">Bacterial flagellum protein export</keyword>
<protein>
    <recommendedName>
        <fullName evidence="3">Flagellar FliJ protein</fullName>
    </recommendedName>
</protein>
<keyword evidence="6" id="KW-0145">Chemotaxis</keyword>
<dbReference type="PANTHER" id="PTHR38786">
    <property type="entry name" value="FLAGELLAR FLIJ PROTEIN"/>
    <property type="match status" value="1"/>
</dbReference>
<dbReference type="InterPro" id="IPR018006">
    <property type="entry name" value="Flag_FliJ_proteobac"/>
</dbReference>
<evidence type="ECO:0000256" key="8">
    <source>
        <dbReference type="ARBA" id="ARBA00022927"/>
    </source>
</evidence>
<dbReference type="GO" id="GO:0009288">
    <property type="term" value="C:bacterial-type flagellum"/>
    <property type="evidence" value="ECO:0007669"/>
    <property type="project" value="InterPro"/>
</dbReference>
<dbReference type="GO" id="GO:0044781">
    <property type="term" value="P:bacterial-type flagellum organization"/>
    <property type="evidence" value="ECO:0007669"/>
    <property type="project" value="UniProtKB-KW"/>
</dbReference>
<keyword evidence="4" id="KW-0813">Transport</keyword>
<organism evidence="12 13">
    <name type="scientific">Candidatus Propionivibrio aalborgensis</name>
    <dbReference type="NCBI Taxonomy" id="1860101"/>
    <lineage>
        <taxon>Bacteria</taxon>
        <taxon>Pseudomonadati</taxon>
        <taxon>Pseudomonadota</taxon>
        <taxon>Betaproteobacteria</taxon>
        <taxon>Rhodocyclales</taxon>
        <taxon>Rhodocyclaceae</taxon>
        <taxon>Propionivibrio</taxon>
    </lineage>
</organism>
<keyword evidence="9" id="KW-0472">Membrane</keyword>
<dbReference type="RefSeq" id="WP_186410906.1">
    <property type="nucleotide sequence ID" value="NZ_FLQY01000137.1"/>
</dbReference>
<dbReference type="Pfam" id="PF02050">
    <property type="entry name" value="FliJ"/>
    <property type="match status" value="1"/>
</dbReference>
<evidence type="ECO:0000256" key="4">
    <source>
        <dbReference type="ARBA" id="ARBA00022448"/>
    </source>
</evidence>
<dbReference type="GO" id="GO:0006935">
    <property type="term" value="P:chemotaxis"/>
    <property type="evidence" value="ECO:0007669"/>
    <property type="project" value="UniProtKB-KW"/>
</dbReference>
<keyword evidence="12" id="KW-0282">Flagellum</keyword>
<dbReference type="PIRSF" id="PIRSF019404">
    <property type="entry name" value="FliJ"/>
    <property type="match status" value="1"/>
</dbReference>
<evidence type="ECO:0000256" key="11">
    <source>
        <dbReference type="SAM" id="MobiDB-lite"/>
    </source>
</evidence>
<keyword evidence="8" id="KW-0653">Protein transport</keyword>
<accession>A0A1A8XSM4</accession>
<evidence type="ECO:0000313" key="12">
    <source>
        <dbReference type="EMBL" id="SBT07512.1"/>
    </source>
</evidence>
<keyword evidence="12" id="KW-0969">Cilium</keyword>
<evidence type="ECO:0000313" key="13">
    <source>
        <dbReference type="Proteomes" id="UP000199600"/>
    </source>
</evidence>
<sequence length="151" mass="17766">MTKPFALQIVLELMQVRADDATHRLAQLISSERNAKSKLDMLRQYREEYAVRFKQAAQNGLAQREWHNYQEFLNRLDEAIDSQLQTVALQIQNTAEGQTHWQQQRTKLKAFDTLSERHYVNETNLELKREQKTQDEFAARGKTDDDSPQTE</sequence>
<dbReference type="AlphaFoldDB" id="A0A1A8XSM4"/>
<keyword evidence="12" id="KW-0966">Cell projection</keyword>
<dbReference type="PRINTS" id="PR01004">
    <property type="entry name" value="FLGFLIJ"/>
</dbReference>
<evidence type="ECO:0000256" key="9">
    <source>
        <dbReference type="ARBA" id="ARBA00023136"/>
    </source>
</evidence>
<gene>
    <name evidence="12" type="ORF">PROAA_2210013</name>
</gene>
<keyword evidence="5" id="KW-1003">Cell membrane</keyword>
<evidence type="ECO:0000256" key="1">
    <source>
        <dbReference type="ARBA" id="ARBA00004413"/>
    </source>
</evidence>
<dbReference type="Gene3D" id="1.10.287.1700">
    <property type="match status" value="1"/>
</dbReference>
<evidence type="ECO:0000256" key="3">
    <source>
        <dbReference type="ARBA" id="ARBA00020392"/>
    </source>
</evidence>
<evidence type="ECO:0000256" key="7">
    <source>
        <dbReference type="ARBA" id="ARBA00022795"/>
    </source>
</evidence>
<keyword evidence="7" id="KW-1005">Bacterial flagellum biogenesis</keyword>
<evidence type="ECO:0000256" key="6">
    <source>
        <dbReference type="ARBA" id="ARBA00022500"/>
    </source>
</evidence>
<comment type="subcellular location">
    <subcellularLocation>
        <location evidence="1">Cell membrane</location>
        <topology evidence="1">Peripheral membrane protein</topology>
        <orientation evidence="1">Cytoplasmic side</orientation>
    </subcellularLocation>
</comment>
<evidence type="ECO:0000256" key="2">
    <source>
        <dbReference type="ARBA" id="ARBA00010004"/>
    </source>
</evidence>
<evidence type="ECO:0000256" key="10">
    <source>
        <dbReference type="ARBA" id="ARBA00023225"/>
    </source>
</evidence>
<dbReference type="Proteomes" id="UP000199600">
    <property type="component" value="Unassembled WGS sequence"/>
</dbReference>